<dbReference type="GO" id="GO:0008076">
    <property type="term" value="C:voltage-gated potassium channel complex"/>
    <property type="evidence" value="ECO:0007669"/>
    <property type="project" value="TreeGrafter"/>
</dbReference>
<dbReference type="GO" id="GO:0005251">
    <property type="term" value="F:delayed rectifier potassium channel activity"/>
    <property type="evidence" value="ECO:0007669"/>
    <property type="project" value="TreeGrafter"/>
</dbReference>
<dbReference type="PANTHER" id="PTHR15282:SF6">
    <property type="entry name" value="POTASSIUM VOLTAGE-GATED CHANNEL SUBFAMILY E MEMBER 3"/>
    <property type="match status" value="1"/>
</dbReference>
<evidence type="ECO:0000313" key="7">
    <source>
        <dbReference type="Proteomes" id="UP001652622"/>
    </source>
</evidence>
<evidence type="ECO:0000256" key="4">
    <source>
        <dbReference type="ARBA" id="ARBA00022989"/>
    </source>
</evidence>
<dbReference type="GO" id="GO:0086091">
    <property type="term" value="P:regulation of heart rate by cardiac conduction"/>
    <property type="evidence" value="ECO:0007669"/>
    <property type="project" value="TreeGrafter"/>
</dbReference>
<reference evidence="8" key="1">
    <citation type="submission" date="2025-08" db="UniProtKB">
        <authorList>
            <consortium name="RefSeq"/>
        </authorList>
    </citation>
    <scope>IDENTIFICATION</scope>
    <source>
        <tissue evidence="8">Blood</tissue>
    </source>
</reference>
<keyword evidence="3 6" id="KW-0812">Transmembrane</keyword>
<gene>
    <name evidence="8" type="primary">KCNE3</name>
</gene>
<keyword evidence="7" id="KW-1185">Reference proteome</keyword>
<evidence type="ECO:0000256" key="3">
    <source>
        <dbReference type="ARBA" id="ARBA00022692"/>
    </source>
</evidence>
<dbReference type="InterPro" id="IPR000369">
    <property type="entry name" value="K_chnl_KCNE"/>
</dbReference>
<feature type="transmembrane region" description="Helical" evidence="6">
    <location>
        <begin position="122"/>
        <end position="144"/>
    </location>
</feature>
<dbReference type="Proteomes" id="UP001652622">
    <property type="component" value="Unplaced"/>
</dbReference>
<organism evidence="7 8">
    <name type="scientific">Pantherophis guttatus</name>
    <name type="common">Corn snake</name>
    <name type="synonym">Elaphe guttata</name>
    <dbReference type="NCBI Taxonomy" id="94885"/>
    <lineage>
        <taxon>Eukaryota</taxon>
        <taxon>Metazoa</taxon>
        <taxon>Chordata</taxon>
        <taxon>Craniata</taxon>
        <taxon>Vertebrata</taxon>
        <taxon>Euteleostomi</taxon>
        <taxon>Lepidosauria</taxon>
        <taxon>Squamata</taxon>
        <taxon>Bifurcata</taxon>
        <taxon>Unidentata</taxon>
        <taxon>Episquamata</taxon>
        <taxon>Toxicofera</taxon>
        <taxon>Serpentes</taxon>
        <taxon>Colubroidea</taxon>
        <taxon>Colubridae</taxon>
        <taxon>Colubrinae</taxon>
        <taxon>Pantherophis</taxon>
    </lineage>
</organism>
<dbReference type="InParanoid" id="A0A6P9DKI6"/>
<protein>
    <submittedName>
        <fullName evidence="8">Potassium voltage-gated channel subfamily E member 3 isoform X1</fullName>
    </submittedName>
</protein>
<dbReference type="GO" id="GO:0097623">
    <property type="term" value="P:potassium ion export across plasma membrane"/>
    <property type="evidence" value="ECO:0007669"/>
    <property type="project" value="TreeGrafter"/>
</dbReference>
<evidence type="ECO:0000256" key="6">
    <source>
        <dbReference type="SAM" id="Phobius"/>
    </source>
</evidence>
<keyword evidence="4 6" id="KW-1133">Transmembrane helix</keyword>
<sequence>MQSRIKLAFLGSCRTRLAPIQMIVSPSHTLCLLLTSTKVRKISLDLKSSRERQVVLDIRRSWSLPIIVIKWRWPKTRMASNHTEPWFQKLDLMLRLFNGTLSRVEPCPQLGKADREGKDTYAYMYIVFIMLLFALTVGSLILSYTRSREVDKPSDPYHMYIKNRVSMI</sequence>
<dbReference type="AlphaFoldDB" id="A0A6P9DKI6"/>
<keyword evidence="5 6" id="KW-0472">Membrane</keyword>
<dbReference type="Pfam" id="PF02060">
    <property type="entry name" value="ISK_Channel"/>
    <property type="match status" value="1"/>
</dbReference>
<dbReference type="GO" id="GO:0044325">
    <property type="term" value="F:transmembrane transporter binding"/>
    <property type="evidence" value="ECO:0007669"/>
    <property type="project" value="TreeGrafter"/>
</dbReference>
<evidence type="ECO:0000256" key="2">
    <source>
        <dbReference type="ARBA" id="ARBA00005688"/>
    </source>
</evidence>
<dbReference type="KEGG" id="pgut:117676422"/>
<dbReference type="PANTHER" id="PTHR15282">
    <property type="entry name" value="POTASSIUM VOLTAGE-GATED CHANNEL SUBFAMILY E MEMBER 1, 3"/>
    <property type="match status" value="1"/>
</dbReference>
<proteinExistence type="inferred from homology"/>
<evidence type="ECO:0000256" key="1">
    <source>
        <dbReference type="ARBA" id="ARBA00004167"/>
    </source>
</evidence>
<dbReference type="OrthoDB" id="9907547at2759"/>
<accession>A0A6P9DKI6</accession>
<dbReference type="GeneID" id="117676422"/>
<dbReference type="GO" id="GO:0015459">
    <property type="term" value="F:potassium channel regulator activity"/>
    <property type="evidence" value="ECO:0007669"/>
    <property type="project" value="TreeGrafter"/>
</dbReference>
<name>A0A6P9DKI6_PANGU</name>
<comment type="subcellular location">
    <subcellularLocation>
        <location evidence="1">Membrane</location>
        <topology evidence="1">Single-pass membrane protein</topology>
    </subcellularLocation>
</comment>
<dbReference type="GO" id="GO:0060307">
    <property type="term" value="P:regulation of ventricular cardiac muscle cell membrane repolarization"/>
    <property type="evidence" value="ECO:0007669"/>
    <property type="project" value="TreeGrafter"/>
</dbReference>
<dbReference type="RefSeq" id="XP_034291765.1">
    <property type="nucleotide sequence ID" value="XM_034435874.2"/>
</dbReference>
<dbReference type="CTD" id="10008"/>
<dbReference type="GO" id="GO:1902282">
    <property type="term" value="F:voltage-gated potassium channel activity involved in ventricular cardiac muscle cell action potential repolarization"/>
    <property type="evidence" value="ECO:0007669"/>
    <property type="project" value="TreeGrafter"/>
</dbReference>
<evidence type="ECO:0000313" key="8">
    <source>
        <dbReference type="RefSeq" id="XP_034291765.1"/>
    </source>
</evidence>
<evidence type="ECO:0000256" key="5">
    <source>
        <dbReference type="ARBA" id="ARBA00023136"/>
    </source>
</evidence>
<comment type="similarity">
    <text evidence="2">Belongs to the potassium channel KCNE family.</text>
</comment>